<organism evidence="2 3">
    <name type="scientific">Bradyrhizobium aeschynomenes</name>
    <dbReference type="NCBI Taxonomy" id="2734909"/>
    <lineage>
        <taxon>Bacteria</taxon>
        <taxon>Pseudomonadati</taxon>
        <taxon>Pseudomonadota</taxon>
        <taxon>Alphaproteobacteria</taxon>
        <taxon>Hyphomicrobiales</taxon>
        <taxon>Nitrobacteraceae</taxon>
        <taxon>Bradyrhizobium</taxon>
    </lineage>
</organism>
<gene>
    <name evidence="2" type="ORF">HL667_02565</name>
</gene>
<feature type="region of interest" description="Disordered" evidence="1">
    <location>
        <begin position="37"/>
        <end position="59"/>
    </location>
</feature>
<protein>
    <submittedName>
        <fullName evidence="2">Uncharacterized protein</fullName>
    </submittedName>
</protein>
<evidence type="ECO:0000256" key="1">
    <source>
        <dbReference type="SAM" id="MobiDB-lite"/>
    </source>
</evidence>
<evidence type="ECO:0000313" key="3">
    <source>
        <dbReference type="Proteomes" id="UP000886476"/>
    </source>
</evidence>
<dbReference type="RefSeq" id="WP_172108695.1">
    <property type="nucleotide sequence ID" value="NZ_JABFDM010000006.1"/>
</dbReference>
<feature type="compositionally biased region" description="Basic and acidic residues" evidence="1">
    <location>
        <begin position="47"/>
        <end position="59"/>
    </location>
</feature>
<comment type="caution">
    <text evidence="2">The sequence shown here is derived from an EMBL/GenBank/DDBJ whole genome shotgun (WGS) entry which is preliminary data.</text>
</comment>
<dbReference type="Proteomes" id="UP000886476">
    <property type="component" value="Unassembled WGS sequence"/>
</dbReference>
<proteinExistence type="predicted"/>
<evidence type="ECO:0000313" key="2">
    <source>
        <dbReference type="EMBL" id="NPU63874.1"/>
    </source>
</evidence>
<dbReference type="EMBL" id="JABFDN010000001">
    <property type="protein sequence ID" value="NPU63874.1"/>
    <property type="molecule type" value="Genomic_DNA"/>
</dbReference>
<name>A0ABX2C6G8_9BRAD</name>
<accession>A0ABX2C6G8</accession>
<reference evidence="2" key="1">
    <citation type="submission" date="2020-05" db="EMBL/GenBank/DDBJ databases">
        <title>Nod-independent and nitrogen-fixing Bradyrhizobium aeschynomene sp. nov. isolated from nodules of Aeschynomene indica.</title>
        <authorList>
            <person name="Zhang Z."/>
        </authorList>
    </citation>
    <scope>NUCLEOTIDE SEQUENCE</scope>
    <source>
        <strain evidence="2">83012</strain>
    </source>
</reference>
<sequence>MDYITIIGTRDAGMDLSQEWARPAYQAIPRQIHLPKRNSVTESAVGRADRVRAGREAHA</sequence>
<keyword evidence="3" id="KW-1185">Reference proteome</keyword>